<sequence>MMTRKKKWHLPEMTEDVPEETWSKDDLCDVLLEHTNKLPKVTWFQWGQRGEQNRNQIGIGFPSKKSRKFLGGEKGDQQC</sequence>
<keyword evidence="3" id="KW-1185">Reference proteome</keyword>
<dbReference type="EMBL" id="AZBU02000008">
    <property type="protein sequence ID" value="TKR68039.1"/>
    <property type="molecule type" value="Genomic_DNA"/>
</dbReference>
<organism evidence="2 3">
    <name type="scientific">Steinernema carpocapsae</name>
    <name type="common">Entomopathogenic nematode</name>
    <dbReference type="NCBI Taxonomy" id="34508"/>
    <lineage>
        <taxon>Eukaryota</taxon>
        <taxon>Metazoa</taxon>
        <taxon>Ecdysozoa</taxon>
        <taxon>Nematoda</taxon>
        <taxon>Chromadorea</taxon>
        <taxon>Rhabditida</taxon>
        <taxon>Tylenchina</taxon>
        <taxon>Panagrolaimomorpha</taxon>
        <taxon>Strongyloidoidea</taxon>
        <taxon>Steinernematidae</taxon>
        <taxon>Steinernema</taxon>
    </lineage>
</organism>
<feature type="compositionally biased region" description="Basic and acidic residues" evidence="1">
    <location>
        <begin position="70"/>
        <end position="79"/>
    </location>
</feature>
<reference evidence="2 3" key="1">
    <citation type="journal article" date="2015" name="Genome Biol.">
        <title>Comparative genomics of Steinernema reveals deeply conserved gene regulatory networks.</title>
        <authorList>
            <person name="Dillman A.R."/>
            <person name="Macchietto M."/>
            <person name="Porter C.F."/>
            <person name="Rogers A."/>
            <person name="Williams B."/>
            <person name="Antoshechkin I."/>
            <person name="Lee M.M."/>
            <person name="Goodwin Z."/>
            <person name="Lu X."/>
            <person name="Lewis E.E."/>
            <person name="Goodrich-Blair H."/>
            <person name="Stock S.P."/>
            <person name="Adams B.J."/>
            <person name="Sternberg P.W."/>
            <person name="Mortazavi A."/>
        </authorList>
    </citation>
    <scope>NUCLEOTIDE SEQUENCE [LARGE SCALE GENOMIC DNA]</scope>
    <source>
        <strain evidence="2 3">ALL</strain>
    </source>
</reference>
<gene>
    <name evidence="2" type="ORF">L596_024088</name>
</gene>
<dbReference type="Proteomes" id="UP000298663">
    <property type="component" value="Unassembled WGS sequence"/>
</dbReference>
<evidence type="ECO:0000313" key="2">
    <source>
        <dbReference type="EMBL" id="TKR68039.1"/>
    </source>
</evidence>
<protein>
    <submittedName>
        <fullName evidence="2">Uncharacterized protein</fullName>
    </submittedName>
</protein>
<dbReference type="AlphaFoldDB" id="A0A4U5MFP3"/>
<feature type="region of interest" description="Disordered" evidence="1">
    <location>
        <begin position="54"/>
        <end position="79"/>
    </location>
</feature>
<proteinExistence type="predicted"/>
<evidence type="ECO:0000313" key="3">
    <source>
        <dbReference type="Proteomes" id="UP000298663"/>
    </source>
</evidence>
<name>A0A4U5MFP3_STECR</name>
<accession>A0A4U5MFP3</accession>
<reference evidence="2 3" key="2">
    <citation type="journal article" date="2019" name="G3 (Bethesda)">
        <title>Hybrid Assembly of the Genome of the Entomopathogenic Nematode Steinernema carpocapsae Identifies the X-Chromosome.</title>
        <authorList>
            <person name="Serra L."/>
            <person name="Macchietto M."/>
            <person name="Macias-Munoz A."/>
            <person name="McGill C.J."/>
            <person name="Rodriguez I.M."/>
            <person name="Rodriguez B."/>
            <person name="Murad R."/>
            <person name="Mortazavi A."/>
        </authorList>
    </citation>
    <scope>NUCLEOTIDE SEQUENCE [LARGE SCALE GENOMIC DNA]</scope>
    <source>
        <strain evidence="2 3">ALL</strain>
    </source>
</reference>
<comment type="caution">
    <text evidence="2">The sequence shown here is derived from an EMBL/GenBank/DDBJ whole genome shotgun (WGS) entry which is preliminary data.</text>
</comment>
<evidence type="ECO:0000256" key="1">
    <source>
        <dbReference type="SAM" id="MobiDB-lite"/>
    </source>
</evidence>